<evidence type="ECO:0000313" key="3">
    <source>
        <dbReference type="Proteomes" id="UP000238220"/>
    </source>
</evidence>
<dbReference type="InterPro" id="IPR012908">
    <property type="entry name" value="PGAP1-ab_dom-like"/>
</dbReference>
<proteinExistence type="predicted"/>
<comment type="caution">
    <text evidence="2">The sequence shown here is derived from an EMBL/GenBank/DDBJ whole genome shotgun (WGS) entry which is preliminary data.</text>
</comment>
<gene>
    <name evidence="2" type="ORF">C3942_10760</name>
</gene>
<protein>
    <submittedName>
        <fullName evidence="2">Alpha/beta hydrolase</fullName>
    </submittedName>
</protein>
<dbReference type="InterPro" id="IPR029058">
    <property type="entry name" value="AB_hydrolase_fold"/>
</dbReference>
<dbReference type="EMBL" id="PSNW01000005">
    <property type="protein sequence ID" value="PPE73872.1"/>
    <property type="molecule type" value="Genomic_DNA"/>
</dbReference>
<accession>A0A2S5TG14</accession>
<evidence type="ECO:0000259" key="1">
    <source>
        <dbReference type="Pfam" id="PF07819"/>
    </source>
</evidence>
<reference evidence="2 3" key="1">
    <citation type="submission" date="2018-02" db="EMBL/GenBank/DDBJ databases">
        <title>Genome sequencing of Solimonas sp. HR-BB.</title>
        <authorList>
            <person name="Lee Y."/>
            <person name="Jeon C.O."/>
        </authorList>
    </citation>
    <scope>NUCLEOTIDE SEQUENCE [LARGE SCALE GENOMIC DNA]</scope>
    <source>
        <strain evidence="2 3">HR-BB</strain>
    </source>
</reference>
<dbReference type="SUPFAM" id="SSF53474">
    <property type="entry name" value="alpha/beta-Hydrolases"/>
    <property type="match status" value="1"/>
</dbReference>
<name>A0A2S5TG14_9GAMM</name>
<keyword evidence="2" id="KW-0378">Hydrolase</keyword>
<dbReference type="Gene3D" id="3.40.50.1820">
    <property type="entry name" value="alpha/beta hydrolase"/>
    <property type="match status" value="1"/>
</dbReference>
<dbReference type="Proteomes" id="UP000238220">
    <property type="component" value="Unassembled WGS sequence"/>
</dbReference>
<sequence>MARPDPSEVASPSLFLLLSELRVGAELAQHFLRGLGVRGLPRGRGEPVMVIPGFGASDINTAALRRALNQLGYEAVGWGCGRNMGMRPQVRDRLSQSLRSLCEERGQKVTLIGWSLGGVFAREMARHQPQCVRRVFTLGSPFNGHPNANNLVKLFALMNPKMRGAPDMDGFRRRIPAPPVPCTAIHTKSDGIVSWQCSVETEGAQIENVEVRGTHFGLPLNPQVLKVIAERMAADAG</sequence>
<dbReference type="OrthoDB" id="345573at2"/>
<dbReference type="GO" id="GO:0016788">
    <property type="term" value="F:hydrolase activity, acting on ester bonds"/>
    <property type="evidence" value="ECO:0007669"/>
    <property type="project" value="InterPro"/>
</dbReference>
<dbReference type="RefSeq" id="WP_104230387.1">
    <property type="nucleotide sequence ID" value="NZ_PSNW01000005.1"/>
</dbReference>
<feature type="domain" description="GPI inositol-deacylase PGAP1-like alpha/beta" evidence="1">
    <location>
        <begin position="103"/>
        <end position="161"/>
    </location>
</feature>
<dbReference type="AlphaFoldDB" id="A0A2S5TG14"/>
<keyword evidence="3" id="KW-1185">Reference proteome</keyword>
<evidence type="ECO:0000313" key="2">
    <source>
        <dbReference type="EMBL" id="PPE73872.1"/>
    </source>
</evidence>
<dbReference type="Pfam" id="PF07819">
    <property type="entry name" value="PGAP1"/>
    <property type="match status" value="1"/>
</dbReference>
<organism evidence="2 3">
    <name type="scientific">Solimonas fluminis</name>
    <dbReference type="NCBI Taxonomy" id="2086571"/>
    <lineage>
        <taxon>Bacteria</taxon>
        <taxon>Pseudomonadati</taxon>
        <taxon>Pseudomonadota</taxon>
        <taxon>Gammaproteobacteria</taxon>
        <taxon>Nevskiales</taxon>
        <taxon>Nevskiaceae</taxon>
        <taxon>Solimonas</taxon>
    </lineage>
</organism>